<reference evidence="1" key="1">
    <citation type="submission" date="2016-05" db="EMBL/GenBank/DDBJ databases">
        <authorList>
            <person name="Lavstsen T."/>
            <person name="Jespersen J.S."/>
        </authorList>
    </citation>
    <scope>NUCLEOTIDE SEQUENCE</scope>
    <source>
        <tissue evidence="1">Brain</tissue>
    </source>
</reference>
<reference evidence="1" key="2">
    <citation type="submission" date="2016-06" db="EMBL/GenBank/DDBJ databases">
        <title>The genome of a short-lived fish provides insights into sex chromosome evolution and the genetic control of aging.</title>
        <authorList>
            <person name="Reichwald K."/>
            <person name="Felder M."/>
            <person name="Petzold A."/>
            <person name="Koch P."/>
            <person name="Groth M."/>
            <person name="Platzer M."/>
        </authorList>
    </citation>
    <scope>NUCLEOTIDE SEQUENCE</scope>
    <source>
        <tissue evidence="1">Brain</tissue>
    </source>
</reference>
<organism evidence="1">
    <name type="scientific">Nothobranchius rachovii</name>
    <name type="common">bluefin notho</name>
    <dbReference type="NCBI Taxonomy" id="451742"/>
    <lineage>
        <taxon>Eukaryota</taxon>
        <taxon>Metazoa</taxon>
        <taxon>Chordata</taxon>
        <taxon>Craniata</taxon>
        <taxon>Vertebrata</taxon>
        <taxon>Euteleostomi</taxon>
        <taxon>Actinopterygii</taxon>
        <taxon>Neopterygii</taxon>
        <taxon>Teleostei</taxon>
        <taxon>Neoteleostei</taxon>
        <taxon>Acanthomorphata</taxon>
        <taxon>Ovalentaria</taxon>
        <taxon>Atherinomorphae</taxon>
        <taxon>Cyprinodontiformes</taxon>
        <taxon>Nothobranchiidae</taxon>
        <taxon>Nothobranchius</taxon>
    </lineage>
</organism>
<dbReference type="EMBL" id="HAEI01004352">
    <property type="protein sequence ID" value="SBR88406.1"/>
    <property type="molecule type" value="Transcribed_RNA"/>
</dbReference>
<accession>A0A1A8Q4I3</accession>
<feature type="non-terminal residue" evidence="1">
    <location>
        <position position="1"/>
    </location>
</feature>
<proteinExistence type="predicted"/>
<evidence type="ECO:0000313" key="1">
    <source>
        <dbReference type="EMBL" id="SBR88406.1"/>
    </source>
</evidence>
<gene>
    <name evidence="1" type="primary">CR936371.1</name>
</gene>
<feature type="non-terminal residue" evidence="1">
    <location>
        <position position="55"/>
    </location>
</feature>
<protein>
    <submittedName>
        <fullName evidence="1">Uncharacterized protein</fullName>
    </submittedName>
</protein>
<dbReference type="AlphaFoldDB" id="A0A1A8Q4I3"/>
<name>A0A1A8Q4I3_9TELE</name>
<sequence>KQFPNDTVISSEALGVTTSSHKRRVHCHAITGVCNQKSCLHPLLLSRRGQIEENC</sequence>